<dbReference type="NCBIfam" id="TIGR01934">
    <property type="entry name" value="MenG_MenH_UbiE"/>
    <property type="match status" value="1"/>
</dbReference>
<dbReference type="NCBIfam" id="NF001244">
    <property type="entry name" value="PRK00216.1-5"/>
    <property type="match status" value="1"/>
</dbReference>
<keyword evidence="2 4" id="KW-0808">Transferase</keyword>
<feature type="binding site" evidence="4">
    <location>
        <begin position="110"/>
        <end position="111"/>
    </location>
    <ligand>
        <name>S-adenosyl-L-methionine</name>
        <dbReference type="ChEBI" id="CHEBI:59789"/>
    </ligand>
</feature>
<comment type="pathway">
    <text evidence="4">Quinol/quinone metabolism; menaquinone biosynthesis; menaquinol from 1,4-dihydroxy-2-naphthoate: step 2/2.</text>
</comment>
<dbReference type="EC" id="2.1.1.163" evidence="4"/>
<keyword evidence="4" id="KW-0474">Menaquinone biosynthesis</keyword>
<dbReference type="eggNOG" id="COG2226">
    <property type="taxonomic scope" value="Bacteria"/>
</dbReference>
<organism evidence="5 6">
    <name type="scientific">Desulfosporosinus acidiphilus (strain DSM 22704 / JCM 16185 / SJ4)</name>
    <dbReference type="NCBI Taxonomy" id="646529"/>
    <lineage>
        <taxon>Bacteria</taxon>
        <taxon>Bacillati</taxon>
        <taxon>Bacillota</taxon>
        <taxon>Clostridia</taxon>
        <taxon>Eubacteriales</taxon>
        <taxon>Desulfitobacteriaceae</taxon>
        <taxon>Desulfosporosinus</taxon>
    </lineage>
</organism>
<dbReference type="GO" id="GO:0032259">
    <property type="term" value="P:methylation"/>
    <property type="evidence" value="ECO:0007669"/>
    <property type="project" value="UniProtKB-KW"/>
</dbReference>
<dbReference type="AlphaFoldDB" id="I4D8E9"/>
<keyword evidence="1 4" id="KW-0489">Methyltransferase</keyword>
<dbReference type="OrthoDB" id="9808140at2"/>
<dbReference type="Proteomes" id="UP000002892">
    <property type="component" value="Chromosome"/>
</dbReference>
<dbReference type="NCBIfam" id="NF001243">
    <property type="entry name" value="PRK00216.1-4"/>
    <property type="match status" value="1"/>
</dbReference>
<gene>
    <name evidence="4" type="primary">menG</name>
    <name evidence="5" type="ordered locus">Desaci_3169</name>
</gene>
<evidence type="ECO:0000313" key="5">
    <source>
        <dbReference type="EMBL" id="AFM42073.1"/>
    </source>
</evidence>
<protein>
    <recommendedName>
        <fullName evidence="4">Demethylmenaquinone methyltransferase</fullName>
        <ecNumber evidence="4">2.1.1.163</ecNumber>
    </recommendedName>
</protein>
<dbReference type="RefSeq" id="WP_014828064.1">
    <property type="nucleotide sequence ID" value="NC_018068.1"/>
</dbReference>
<feature type="binding site" evidence="4">
    <location>
        <position position="61"/>
    </location>
    <ligand>
        <name>S-adenosyl-L-methionine</name>
        <dbReference type="ChEBI" id="CHEBI:59789"/>
    </ligand>
</feature>
<dbReference type="Pfam" id="PF01209">
    <property type="entry name" value="Ubie_methyltran"/>
    <property type="match status" value="1"/>
</dbReference>
<keyword evidence="6" id="KW-1185">Reference proteome</keyword>
<sequence length="241" mass="26839">MDFSGKDKATYVQETFNAIAGHYDLMNSLMSLGMDKRWRRLAVQQVGAKPGMSILDVCCGTGQFSMELGKTVGSKGKVTGLDFSQKMLDVARQTLAETPDMHWIEFMQGDAMELPFPDNSFDGVTVGWGLRNLPDLRKGIREMARVVKPGGKVVSLDMAKPSFPGFKQVYWLYFEKLIPLMGQIWAKKASAYQYLHDSALEFPAQQELVKIFAECGLENTKYINLAGGVVAIIVGTKPKFY</sequence>
<feature type="binding site" evidence="4">
    <location>
        <position position="82"/>
    </location>
    <ligand>
        <name>S-adenosyl-L-methionine</name>
        <dbReference type="ChEBI" id="CHEBI:59789"/>
    </ligand>
</feature>
<dbReference type="InterPro" id="IPR029063">
    <property type="entry name" value="SAM-dependent_MTases_sf"/>
</dbReference>
<dbReference type="HAMAP" id="MF_01813">
    <property type="entry name" value="MenG_UbiE_methyltr"/>
    <property type="match status" value="1"/>
</dbReference>
<comment type="similarity">
    <text evidence="4">Belongs to the class I-like SAM-binding methyltransferase superfamily. MenG/UbiE family.</text>
</comment>
<dbReference type="PANTHER" id="PTHR43591:SF24">
    <property type="entry name" value="2-METHOXY-6-POLYPRENYL-1,4-BENZOQUINOL METHYLASE, MITOCHONDRIAL"/>
    <property type="match status" value="1"/>
</dbReference>
<dbReference type="InterPro" id="IPR004033">
    <property type="entry name" value="UbiE/COQ5_MeTrFase"/>
</dbReference>
<dbReference type="HOGENOM" id="CLU_037990_0_0_9"/>
<evidence type="ECO:0000256" key="2">
    <source>
        <dbReference type="ARBA" id="ARBA00022679"/>
    </source>
</evidence>
<comment type="function">
    <text evidence="4">Methyltransferase required for the conversion of demethylmenaquinol (DMKH2) to menaquinol (MKH2).</text>
</comment>
<accession>I4D8E9</accession>
<dbReference type="EMBL" id="CP003639">
    <property type="protein sequence ID" value="AFM42073.1"/>
    <property type="molecule type" value="Genomic_DNA"/>
</dbReference>
<dbReference type="PROSITE" id="PS51608">
    <property type="entry name" value="SAM_MT_UBIE"/>
    <property type="match status" value="1"/>
</dbReference>
<dbReference type="PANTHER" id="PTHR43591">
    <property type="entry name" value="METHYLTRANSFERASE"/>
    <property type="match status" value="1"/>
</dbReference>
<evidence type="ECO:0000256" key="4">
    <source>
        <dbReference type="HAMAP-Rule" id="MF_01813"/>
    </source>
</evidence>
<name>I4D8E9_DESAJ</name>
<dbReference type="Gene3D" id="3.40.50.150">
    <property type="entry name" value="Vaccinia Virus protein VP39"/>
    <property type="match status" value="1"/>
</dbReference>
<dbReference type="InterPro" id="IPR023576">
    <property type="entry name" value="UbiE/COQ5_MeTrFase_CS"/>
</dbReference>
<keyword evidence="3 4" id="KW-0949">S-adenosyl-L-methionine</keyword>
<evidence type="ECO:0000256" key="1">
    <source>
        <dbReference type="ARBA" id="ARBA00022603"/>
    </source>
</evidence>
<comment type="catalytic activity">
    <reaction evidence="4">
        <text>a 2-demethylmenaquinol + S-adenosyl-L-methionine = a menaquinol + S-adenosyl-L-homocysteine + H(+)</text>
        <dbReference type="Rhea" id="RHEA:42640"/>
        <dbReference type="Rhea" id="RHEA-COMP:9539"/>
        <dbReference type="Rhea" id="RHEA-COMP:9563"/>
        <dbReference type="ChEBI" id="CHEBI:15378"/>
        <dbReference type="ChEBI" id="CHEBI:18151"/>
        <dbReference type="ChEBI" id="CHEBI:55437"/>
        <dbReference type="ChEBI" id="CHEBI:57856"/>
        <dbReference type="ChEBI" id="CHEBI:59789"/>
        <dbReference type="EC" id="2.1.1.163"/>
    </reaction>
</comment>
<dbReference type="GO" id="GO:0043770">
    <property type="term" value="F:demethylmenaquinone methyltransferase activity"/>
    <property type="evidence" value="ECO:0007669"/>
    <property type="project" value="UniProtKB-UniRule"/>
</dbReference>
<evidence type="ECO:0000256" key="3">
    <source>
        <dbReference type="ARBA" id="ARBA00022691"/>
    </source>
</evidence>
<reference evidence="5 6" key="1">
    <citation type="journal article" date="2012" name="J. Bacteriol.">
        <title>Complete genome sequences of Desulfosporosinus orientis DSM765T, Desulfosporosinus youngiae DSM17734T, Desulfosporosinus meridiei DSM13257T, and Desulfosporosinus acidiphilus DSM22704T.</title>
        <authorList>
            <person name="Pester M."/>
            <person name="Brambilla E."/>
            <person name="Alazard D."/>
            <person name="Rattei T."/>
            <person name="Weinmaier T."/>
            <person name="Han J."/>
            <person name="Lucas S."/>
            <person name="Lapidus A."/>
            <person name="Cheng J.F."/>
            <person name="Goodwin L."/>
            <person name="Pitluck S."/>
            <person name="Peters L."/>
            <person name="Ovchinnikova G."/>
            <person name="Teshima H."/>
            <person name="Detter J.C."/>
            <person name="Han C.S."/>
            <person name="Tapia R."/>
            <person name="Land M.L."/>
            <person name="Hauser L."/>
            <person name="Kyrpides N.C."/>
            <person name="Ivanova N.N."/>
            <person name="Pagani I."/>
            <person name="Huntmann M."/>
            <person name="Wei C.L."/>
            <person name="Davenport K.W."/>
            <person name="Daligault H."/>
            <person name="Chain P.S."/>
            <person name="Chen A."/>
            <person name="Mavromatis K."/>
            <person name="Markowitz V."/>
            <person name="Szeto E."/>
            <person name="Mikhailova N."/>
            <person name="Pati A."/>
            <person name="Wagner M."/>
            <person name="Woyke T."/>
            <person name="Ollivier B."/>
            <person name="Klenk H.P."/>
            <person name="Spring S."/>
            <person name="Loy A."/>
        </authorList>
    </citation>
    <scope>NUCLEOTIDE SEQUENCE [LARGE SCALE GENOMIC DNA]</scope>
    <source>
        <strain evidence="6">DSM 22704 / JCM 16185 / SJ4</strain>
    </source>
</reference>
<evidence type="ECO:0000313" key="6">
    <source>
        <dbReference type="Proteomes" id="UP000002892"/>
    </source>
</evidence>
<dbReference type="SUPFAM" id="SSF53335">
    <property type="entry name" value="S-adenosyl-L-methionine-dependent methyltransferases"/>
    <property type="match status" value="1"/>
</dbReference>
<dbReference type="UniPathway" id="UPA00079">
    <property type="reaction ID" value="UER00169"/>
</dbReference>
<dbReference type="GO" id="GO:0009234">
    <property type="term" value="P:menaquinone biosynthetic process"/>
    <property type="evidence" value="ECO:0007669"/>
    <property type="project" value="UniProtKB-UniRule"/>
</dbReference>
<dbReference type="KEGG" id="dai:Desaci_3169"/>
<dbReference type="CDD" id="cd02440">
    <property type="entry name" value="AdoMet_MTases"/>
    <property type="match status" value="1"/>
</dbReference>
<dbReference type="STRING" id="646529.Desaci_3169"/>
<keyword evidence="5" id="KW-0830">Ubiquinone</keyword>
<comment type="caution">
    <text evidence="4">Lacks conserved residue(s) required for the propagation of feature annotation.</text>
</comment>
<proteinExistence type="inferred from homology"/>
<dbReference type="PROSITE" id="PS01183">
    <property type="entry name" value="UBIE_1"/>
    <property type="match status" value="1"/>
</dbReference>